<protein>
    <submittedName>
        <fullName evidence="1">Uncharacterized protein</fullName>
    </submittedName>
</protein>
<dbReference type="AlphaFoldDB" id="A0A6N2C6Q7"/>
<proteinExistence type="predicted"/>
<sequence length="150" mass="17062">MPSHNLIYVESRIVLSSVSKVHKYKVGRHSNLVHINPYGVMLPTSLWNTNHEVHINGLQLPSRNLDNLSQTASLKMLCLNLLTIRTLIHIRNNIFLHAIPPIDLLKIMIHPCGTWMYGISGTMGLYNNRGPQIIHIWYTQPVSHSWPGTS</sequence>
<name>A0A6N2C6Q7_SOLCI</name>
<organism evidence="1">
    <name type="scientific">Solanum chilense</name>
    <name type="common">Tomato</name>
    <name type="synonym">Lycopersicon chilense</name>
    <dbReference type="NCBI Taxonomy" id="4083"/>
    <lineage>
        <taxon>Eukaryota</taxon>
        <taxon>Viridiplantae</taxon>
        <taxon>Streptophyta</taxon>
        <taxon>Embryophyta</taxon>
        <taxon>Tracheophyta</taxon>
        <taxon>Spermatophyta</taxon>
        <taxon>Magnoliopsida</taxon>
        <taxon>eudicotyledons</taxon>
        <taxon>Gunneridae</taxon>
        <taxon>Pentapetalae</taxon>
        <taxon>asterids</taxon>
        <taxon>lamiids</taxon>
        <taxon>Solanales</taxon>
        <taxon>Solanaceae</taxon>
        <taxon>Solanoideae</taxon>
        <taxon>Solaneae</taxon>
        <taxon>Solanum</taxon>
        <taxon>Solanum subgen. Lycopersicon</taxon>
    </lineage>
</organism>
<accession>A0A6N2C6Q7</accession>
<gene>
    <name evidence="1" type="ORF">EJD97_000389</name>
</gene>
<dbReference type="EMBL" id="RXGB01001026">
    <property type="protein sequence ID" value="TMX00660.1"/>
    <property type="molecule type" value="Genomic_DNA"/>
</dbReference>
<reference evidence="1" key="1">
    <citation type="submission" date="2019-05" db="EMBL/GenBank/DDBJ databases">
        <title>The de novo reference genome and transcriptome assemblies of the wild tomato species Solanum chilense.</title>
        <authorList>
            <person name="Stam R."/>
            <person name="Nosenko T."/>
            <person name="Hoerger A.C."/>
            <person name="Stephan W."/>
            <person name="Seidel M.A."/>
            <person name="Kuhn J.M.M."/>
            <person name="Haberer G."/>
            <person name="Tellier A."/>
        </authorList>
    </citation>
    <scope>NUCLEOTIDE SEQUENCE</scope>
    <source>
        <tissue evidence="1">Mature leaves</tissue>
    </source>
</reference>
<evidence type="ECO:0000313" key="1">
    <source>
        <dbReference type="EMBL" id="TMX00660.1"/>
    </source>
</evidence>
<comment type="caution">
    <text evidence="1">The sequence shown here is derived from an EMBL/GenBank/DDBJ whole genome shotgun (WGS) entry which is preliminary data.</text>
</comment>